<evidence type="ECO:0000313" key="2">
    <source>
        <dbReference type="Proteomes" id="UP000485058"/>
    </source>
</evidence>
<protein>
    <submittedName>
        <fullName evidence="1">DHO_dh domain-containing protein</fullName>
    </submittedName>
</protein>
<accession>A0A699YD32</accession>
<evidence type="ECO:0000313" key="1">
    <source>
        <dbReference type="EMBL" id="GFH07997.1"/>
    </source>
</evidence>
<organism evidence="1 2">
    <name type="scientific">Haematococcus lacustris</name>
    <name type="common">Green alga</name>
    <name type="synonym">Haematococcus pluvialis</name>
    <dbReference type="NCBI Taxonomy" id="44745"/>
    <lineage>
        <taxon>Eukaryota</taxon>
        <taxon>Viridiplantae</taxon>
        <taxon>Chlorophyta</taxon>
        <taxon>core chlorophytes</taxon>
        <taxon>Chlorophyceae</taxon>
        <taxon>CS clade</taxon>
        <taxon>Chlamydomonadales</taxon>
        <taxon>Haematococcaceae</taxon>
        <taxon>Haematococcus</taxon>
    </lineage>
</organism>
<dbReference type="AlphaFoldDB" id="A0A699YD32"/>
<dbReference type="Proteomes" id="UP000485058">
    <property type="component" value="Unassembled WGS sequence"/>
</dbReference>
<keyword evidence="2" id="KW-1185">Reference proteome</keyword>
<reference evidence="1 2" key="1">
    <citation type="submission" date="2020-02" db="EMBL/GenBank/DDBJ databases">
        <title>Draft genome sequence of Haematococcus lacustris strain NIES-144.</title>
        <authorList>
            <person name="Morimoto D."/>
            <person name="Nakagawa S."/>
            <person name="Yoshida T."/>
            <person name="Sawayama S."/>
        </authorList>
    </citation>
    <scope>NUCLEOTIDE SEQUENCE [LARGE SCALE GENOMIC DNA]</scope>
    <source>
        <strain evidence="1 2">NIES-144</strain>
    </source>
</reference>
<dbReference type="InterPro" id="IPR013785">
    <property type="entry name" value="Aldolase_TIM"/>
</dbReference>
<dbReference type="EMBL" id="BLLF01000130">
    <property type="protein sequence ID" value="GFH07997.1"/>
    <property type="molecule type" value="Genomic_DNA"/>
</dbReference>
<dbReference type="Gene3D" id="3.20.20.70">
    <property type="entry name" value="Aldolase class I"/>
    <property type="match status" value="1"/>
</dbReference>
<feature type="non-terminal residue" evidence="1">
    <location>
        <position position="1"/>
    </location>
</feature>
<sequence>MEKLATINRYGFNSLGADAVADNLLMFHKKAREEPHIKS</sequence>
<proteinExistence type="predicted"/>
<name>A0A699YD32_HAELA</name>
<gene>
    <name evidence="1" type="ORF">HaLaN_02891</name>
</gene>
<feature type="non-terminal residue" evidence="1">
    <location>
        <position position="39"/>
    </location>
</feature>
<comment type="caution">
    <text evidence="1">The sequence shown here is derived from an EMBL/GenBank/DDBJ whole genome shotgun (WGS) entry which is preliminary data.</text>
</comment>